<dbReference type="InterPro" id="IPR009000">
    <property type="entry name" value="Transl_B-barrel_sf"/>
</dbReference>
<dbReference type="AlphaFoldDB" id="A0A9W9QWU8"/>
<evidence type="ECO:0000256" key="2">
    <source>
        <dbReference type="ARBA" id="ARBA00004496"/>
    </source>
</evidence>
<reference evidence="5" key="1">
    <citation type="submission" date="2022-12" db="EMBL/GenBank/DDBJ databases">
        <authorList>
            <person name="Petersen C."/>
        </authorList>
    </citation>
    <scope>NUCLEOTIDE SEQUENCE</scope>
    <source>
        <strain evidence="5">IBT 35675</strain>
    </source>
</reference>
<reference evidence="5" key="2">
    <citation type="journal article" date="2023" name="IMA Fungus">
        <title>Comparative genomic study of the Penicillium genus elucidates a diverse pangenome and 15 lateral gene transfer events.</title>
        <authorList>
            <person name="Petersen C."/>
            <person name="Sorensen T."/>
            <person name="Nielsen M.R."/>
            <person name="Sondergaard T.E."/>
            <person name="Sorensen J.L."/>
            <person name="Fitzpatrick D.A."/>
            <person name="Frisvad J.C."/>
            <person name="Nielsen K.L."/>
        </authorList>
    </citation>
    <scope>NUCLEOTIDE SEQUENCE</scope>
    <source>
        <strain evidence="5">IBT 35675</strain>
    </source>
</reference>
<comment type="subcellular location">
    <subcellularLocation>
        <location evidence="2">Cytoplasm</location>
    </subcellularLocation>
</comment>
<comment type="cofactor">
    <cofactor evidence="1">
        <name>Zn(2+)</name>
        <dbReference type="ChEBI" id="CHEBI:29105"/>
    </cofactor>
</comment>
<dbReference type="EMBL" id="JAPZBR010000006">
    <property type="protein sequence ID" value="KAJ5349567.1"/>
    <property type="molecule type" value="Genomic_DNA"/>
</dbReference>
<dbReference type="GO" id="GO:0003676">
    <property type="term" value="F:nucleic acid binding"/>
    <property type="evidence" value="ECO:0007669"/>
    <property type="project" value="InterPro"/>
</dbReference>
<dbReference type="GO" id="GO:0006419">
    <property type="term" value="P:alanyl-tRNA aminoacylation"/>
    <property type="evidence" value="ECO:0007669"/>
    <property type="project" value="InterPro"/>
</dbReference>
<gene>
    <name evidence="5" type="ORF">N7541_007294</name>
</gene>
<dbReference type="InterPro" id="IPR018163">
    <property type="entry name" value="Thr/Ala-tRNA-synth_IIc_edit"/>
</dbReference>
<dbReference type="GO" id="GO:0005737">
    <property type="term" value="C:cytoplasm"/>
    <property type="evidence" value="ECO:0007669"/>
    <property type="project" value="UniProtKB-SubCell"/>
</dbReference>
<dbReference type="PANTHER" id="PTHR43462:SF2">
    <property type="entry name" value="THREONYL AND ALANYL TRNA SYNTHETASE SECOND ADDITIONAL DOMAIN-CONTAINING PROTEIN"/>
    <property type="match status" value="1"/>
</dbReference>
<name>A0A9W9QWU8_PENBR</name>
<evidence type="ECO:0000256" key="3">
    <source>
        <dbReference type="ARBA" id="ARBA00008429"/>
    </source>
</evidence>
<dbReference type="InterPro" id="IPR018165">
    <property type="entry name" value="Ala-tRNA-synth_IIc_core"/>
</dbReference>
<proteinExistence type="inferred from homology"/>
<evidence type="ECO:0000313" key="5">
    <source>
        <dbReference type="EMBL" id="KAJ5349567.1"/>
    </source>
</evidence>
<dbReference type="SMART" id="SM00863">
    <property type="entry name" value="tRNA_SAD"/>
    <property type="match status" value="1"/>
</dbReference>
<evidence type="ECO:0000259" key="4">
    <source>
        <dbReference type="PROSITE" id="PS50860"/>
    </source>
</evidence>
<dbReference type="GO" id="GO:0004813">
    <property type="term" value="F:alanine-tRNA ligase activity"/>
    <property type="evidence" value="ECO:0007669"/>
    <property type="project" value="InterPro"/>
</dbReference>
<dbReference type="SUPFAM" id="SSF50447">
    <property type="entry name" value="Translation proteins"/>
    <property type="match status" value="1"/>
</dbReference>
<dbReference type="GO" id="GO:0005524">
    <property type="term" value="F:ATP binding"/>
    <property type="evidence" value="ECO:0007669"/>
    <property type="project" value="InterPro"/>
</dbReference>
<dbReference type="Gene3D" id="2.40.30.130">
    <property type="match status" value="1"/>
</dbReference>
<dbReference type="InterPro" id="IPR051335">
    <property type="entry name" value="Alanyl-tRNA_Editing_Enzymes"/>
</dbReference>
<dbReference type="Proteomes" id="UP001148299">
    <property type="component" value="Unassembled WGS sequence"/>
</dbReference>
<accession>A0A9W9QWU8</accession>
<dbReference type="SUPFAM" id="SSF55186">
    <property type="entry name" value="ThrRS/AlaRS common domain"/>
    <property type="match status" value="1"/>
</dbReference>
<dbReference type="Gene3D" id="3.30.980.10">
    <property type="entry name" value="Threonyl-trna Synthetase, Chain A, domain 2"/>
    <property type="match status" value="1"/>
</dbReference>
<evidence type="ECO:0000256" key="1">
    <source>
        <dbReference type="ARBA" id="ARBA00001947"/>
    </source>
</evidence>
<comment type="caution">
    <text evidence="5">The sequence shown here is derived from an EMBL/GenBank/DDBJ whole genome shotgun (WGS) entry which is preliminary data.</text>
</comment>
<dbReference type="Pfam" id="PF07973">
    <property type="entry name" value="tRNA_SAD"/>
    <property type="match status" value="1"/>
</dbReference>
<comment type="similarity">
    <text evidence="3">Belongs to the class-II aminoacyl-tRNA synthetase family. Alax-L subfamily.</text>
</comment>
<organism evidence="5 6">
    <name type="scientific">Penicillium brevicompactum</name>
    <dbReference type="NCBI Taxonomy" id="5074"/>
    <lineage>
        <taxon>Eukaryota</taxon>
        <taxon>Fungi</taxon>
        <taxon>Dikarya</taxon>
        <taxon>Ascomycota</taxon>
        <taxon>Pezizomycotina</taxon>
        <taxon>Eurotiomycetes</taxon>
        <taxon>Eurotiomycetidae</taxon>
        <taxon>Eurotiales</taxon>
        <taxon>Aspergillaceae</taxon>
        <taxon>Penicillium</taxon>
    </lineage>
</organism>
<dbReference type="PROSITE" id="PS50860">
    <property type="entry name" value="AA_TRNA_LIGASE_II_ALA"/>
    <property type="match status" value="1"/>
</dbReference>
<protein>
    <recommendedName>
        <fullName evidence="4">Alanyl-transfer RNA synthetases family profile domain-containing protein</fullName>
    </recommendedName>
</protein>
<feature type="domain" description="Alanyl-transfer RNA synthetases family profile" evidence="4">
    <location>
        <begin position="1"/>
        <end position="247"/>
    </location>
</feature>
<sequence>MAMPRSIPMYQKDAAVHILVTKIVSCQPIGSLSETDRSFFKGADTSDHVVFTEDTVFHPQGGGQPSDIGEIKPQEGDGSFSVKCARKLPDSQIYHLGSFQNTQKPFNGGESVAQNINSATRNYHSRYHTAGHILGLAVKQLEDIVGTVSELKANHAPGAAFVEFRGLIAGEHKAAIQEKASSLIQSNLEVKVDWWDVQTAISRGVALPEGTAESEGNIRVVDVVGAGAYACGGTHLPETRDIGGIVVRKISRQKGITKISYEITD</sequence>
<dbReference type="InterPro" id="IPR012947">
    <property type="entry name" value="tRNA_SAD"/>
</dbReference>
<keyword evidence="6" id="KW-1185">Reference proteome</keyword>
<evidence type="ECO:0000313" key="6">
    <source>
        <dbReference type="Proteomes" id="UP001148299"/>
    </source>
</evidence>
<dbReference type="PANTHER" id="PTHR43462">
    <property type="entry name" value="ALANYL-TRNA EDITING PROTEIN"/>
    <property type="match status" value="1"/>
</dbReference>